<feature type="region of interest" description="Disordered" evidence="1">
    <location>
        <begin position="241"/>
        <end position="275"/>
    </location>
</feature>
<reference evidence="2" key="1">
    <citation type="submission" date="2018-02" db="EMBL/GenBank/DDBJ databases">
        <authorList>
            <person name="Cohen D.B."/>
            <person name="Kent A.D."/>
        </authorList>
    </citation>
    <scope>NUCLEOTIDE SEQUENCE</scope>
</reference>
<evidence type="ECO:0000256" key="1">
    <source>
        <dbReference type="SAM" id="MobiDB-lite"/>
    </source>
</evidence>
<sequence length="358" mass="39434">MTTTSSSSSLTTTETNTASQFRKYPILSPLTHLQIKLTKDNYLSWKTAILPYINGNNILHHIDGSAPAPPITIPSSSASTILIPNPVYTLWFETDQLLLSVLVPTISESLISSLVGLHSSRDVWLSLEKMFSSQSRARIMQTRYHLATLKKNNLSVTDYFQKAKPYADLLASIGQPLSDSDIITYIFAGLPTAYDSLVTSLNTRLESFSLDDLYGHLLTYELRLEQQTPVHDIGLPVANLAAKSSSSPQPPRQFSNGGRGSHFNGNRGHGRGHTAPACWHRFEQHYQPPNGSSTQAFVATTPTSIDQVWYSDTGANNHMTADFSNLNLNADYYTGHDQVRIGNGQGSILGSHPSQRQE</sequence>
<gene>
    <name evidence="2" type="ORF">FSB_LOCUS3844</name>
</gene>
<evidence type="ECO:0008006" key="3">
    <source>
        <dbReference type="Google" id="ProtNLM"/>
    </source>
</evidence>
<dbReference type="PANTHER" id="PTHR47481">
    <property type="match status" value="1"/>
</dbReference>
<organism evidence="2">
    <name type="scientific">Fagus sylvatica</name>
    <name type="common">Beechnut</name>
    <dbReference type="NCBI Taxonomy" id="28930"/>
    <lineage>
        <taxon>Eukaryota</taxon>
        <taxon>Viridiplantae</taxon>
        <taxon>Streptophyta</taxon>
        <taxon>Embryophyta</taxon>
        <taxon>Tracheophyta</taxon>
        <taxon>Spermatophyta</taxon>
        <taxon>Magnoliopsida</taxon>
        <taxon>eudicotyledons</taxon>
        <taxon>Gunneridae</taxon>
        <taxon>Pentapetalae</taxon>
        <taxon>rosids</taxon>
        <taxon>fabids</taxon>
        <taxon>Fagales</taxon>
        <taxon>Fagaceae</taxon>
        <taxon>Fagus</taxon>
    </lineage>
</organism>
<protein>
    <recommendedName>
        <fullName evidence="3">Retrotransposon Copia-like N-terminal domain-containing protein</fullName>
    </recommendedName>
</protein>
<dbReference type="Pfam" id="PF14223">
    <property type="entry name" value="Retrotran_gag_2"/>
    <property type="match status" value="1"/>
</dbReference>
<evidence type="ECO:0000313" key="2">
    <source>
        <dbReference type="EMBL" id="SPC75962.1"/>
    </source>
</evidence>
<dbReference type="EMBL" id="OIVN01000191">
    <property type="protein sequence ID" value="SPC75962.1"/>
    <property type="molecule type" value="Genomic_DNA"/>
</dbReference>
<dbReference type="AlphaFoldDB" id="A0A2N9EMB6"/>
<proteinExistence type="predicted"/>
<name>A0A2N9EMB6_FAGSY</name>
<accession>A0A2N9EMB6</accession>
<dbReference type="PANTHER" id="PTHR47481:SF22">
    <property type="entry name" value="RETROTRANSPOSON GAG DOMAIN-CONTAINING PROTEIN"/>
    <property type="match status" value="1"/>
</dbReference>